<dbReference type="GO" id="GO:0003700">
    <property type="term" value="F:DNA-binding transcription factor activity"/>
    <property type="evidence" value="ECO:0007669"/>
    <property type="project" value="TreeGrafter"/>
</dbReference>
<keyword evidence="5" id="KW-1185">Reference proteome</keyword>
<dbReference type="AlphaFoldDB" id="A0AAV8R7W1"/>
<dbReference type="InterPro" id="IPR013087">
    <property type="entry name" value="Znf_C2H2_type"/>
</dbReference>
<dbReference type="GO" id="GO:0010090">
    <property type="term" value="P:trichome morphogenesis"/>
    <property type="evidence" value="ECO:0007669"/>
    <property type="project" value="InterPro"/>
</dbReference>
<protein>
    <recommendedName>
        <fullName evidence="3">C2H2-type domain-containing protein</fullName>
    </recommendedName>
</protein>
<dbReference type="GO" id="GO:0008270">
    <property type="term" value="F:zinc ion binding"/>
    <property type="evidence" value="ECO:0007669"/>
    <property type="project" value="UniProtKB-KW"/>
</dbReference>
<dbReference type="EMBL" id="JAQQAF010000004">
    <property type="protein sequence ID" value="KAJ8490846.1"/>
    <property type="molecule type" value="Genomic_DNA"/>
</dbReference>
<dbReference type="PROSITE" id="PS00028">
    <property type="entry name" value="ZINC_FINGER_C2H2_1"/>
    <property type="match status" value="1"/>
</dbReference>
<dbReference type="GO" id="GO:0009736">
    <property type="term" value="P:cytokinin-activated signaling pathway"/>
    <property type="evidence" value="ECO:0007669"/>
    <property type="project" value="TreeGrafter"/>
</dbReference>
<comment type="caution">
    <text evidence="4">The sequence shown here is derived from an EMBL/GenBank/DDBJ whole genome shotgun (WGS) entry which is preliminary data.</text>
</comment>
<dbReference type="Pfam" id="PF13912">
    <property type="entry name" value="zf-C2H2_6"/>
    <property type="match status" value="1"/>
</dbReference>
<dbReference type="Proteomes" id="UP001222027">
    <property type="component" value="Unassembled WGS sequence"/>
</dbReference>
<name>A0AAV8R7W1_ENSVE</name>
<evidence type="ECO:0000256" key="2">
    <source>
        <dbReference type="SAM" id="MobiDB-lite"/>
    </source>
</evidence>
<dbReference type="PROSITE" id="PS50157">
    <property type="entry name" value="ZINC_FINGER_C2H2_2"/>
    <property type="match status" value="1"/>
</dbReference>
<feature type="region of interest" description="Disordered" evidence="2">
    <location>
        <begin position="28"/>
        <end position="58"/>
    </location>
</feature>
<dbReference type="GO" id="GO:0009740">
    <property type="term" value="P:gibberellic acid mediated signaling pathway"/>
    <property type="evidence" value="ECO:0007669"/>
    <property type="project" value="TreeGrafter"/>
</dbReference>
<keyword evidence="1" id="KW-0863">Zinc-finger</keyword>
<organism evidence="4 5">
    <name type="scientific">Ensete ventricosum</name>
    <name type="common">Abyssinian banana</name>
    <name type="synonym">Musa ensete</name>
    <dbReference type="NCBI Taxonomy" id="4639"/>
    <lineage>
        <taxon>Eukaryota</taxon>
        <taxon>Viridiplantae</taxon>
        <taxon>Streptophyta</taxon>
        <taxon>Embryophyta</taxon>
        <taxon>Tracheophyta</taxon>
        <taxon>Spermatophyta</taxon>
        <taxon>Magnoliopsida</taxon>
        <taxon>Liliopsida</taxon>
        <taxon>Zingiberales</taxon>
        <taxon>Musaceae</taxon>
        <taxon>Ensete</taxon>
    </lineage>
</organism>
<accession>A0AAV8R7W1</accession>
<gene>
    <name evidence="4" type="ORF">OPV22_012567</name>
</gene>
<dbReference type="InterPro" id="IPR036236">
    <property type="entry name" value="Znf_C2H2_sf"/>
</dbReference>
<keyword evidence="1" id="KW-0479">Metal-binding</keyword>
<dbReference type="PANTHER" id="PTHR46353:SF9">
    <property type="entry name" value="ZINC FINGER PROTEIN GIS3"/>
    <property type="match status" value="1"/>
</dbReference>
<dbReference type="InterPro" id="IPR044299">
    <property type="entry name" value="GIS3/ZFP5/ZFP6"/>
</dbReference>
<evidence type="ECO:0000313" key="4">
    <source>
        <dbReference type="EMBL" id="KAJ8490846.1"/>
    </source>
</evidence>
<dbReference type="GO" id="GO:0005634">
    <property type="term" value="C:nucleus"/>
    <property type="evidence" value="ECO:0007669"/>
    <property type="project" value="TreeGrafter"/>
</dbReference>
<dbReference type="GO" id="GO:0000976">
    <property type="term" value="F:transcription cis-regulatory region binding"/>
    <property type="evidence" value="ECO:0007669"/>
    <property type="project" value="TreeGrafter"/>
</dbReference>
<evidence type="ECO:0000256" key="1">
    <source>
        <dbReference type="PROSITE-ProRule" id="PRU00042"/>
    </source>
</evidence>
<dbReference type="SUPFAM" id="SSF57667">
    <property type="entry name" value="beta-beta-alpha zinc fingers"/>
    <property type="match status" value="1"/>
</dbReference>
<proteinExistence type="predicted"/>
<keyword evidence="1" id="KW-0862">Zinc</keyword>
<evidence type="ECO:0000313" key="5">
    <source>
        <dbReference type="Proteomes" id="UP001222027"/>
    </source>
</evidence>
<dbReference type="PANTHER" id="PTHR46353">
    <property type="entry name" value="ZINC FINGER PROTEIN 5"/>
    <property type="match status" value="1"/>
</dbReference>
<sequence length="233" mass="24320">MSEIGYCPSKNSSSPRLKLFGFNVSEGEETGVGSDSFSPTTTTASGSGRGSGGGGEERKYECQYCSREFANSQALGGHQNAHKKERQQLKRVQQQQQQLYHSGVGFGGLLYPRNPIGSAFTPPPHLLSAGPPSPGPGPADWVYHQSPFHVSHGCAFPSSSAPRVTPGPAVFSYTTAGYGGAHVYDVAQVAAGPSSFVKFSIDKVSTTTAVESAVNDDSSGLDLKLSLATTNGS</sequence>
<dbReference type="Gene3D" id="3.30.160.60">
    <property type="entry name" value="Classic Zinc Finger"/>
    <property type="match status" value="1"/>
</dbReference>
<reference evidence="4 5" key="1">
    <citation type="submission" date="2022-12" db="EMBL/GenBank/DDBJ databases">
        <title>Chromosome-scale assembly of the Ensete ventricosum genome.</title>
        <authorList>
            <person name="Dussert Y."/>
            <person name="Stocks J."/>
            <person name="Wendawek A."/>
            <person name="Woldeyes F."/>
            <person name="Nichols R.A."/>
            <person name="Borrell J.S."/>
        </authorList>
    </citation>
    <scope>NUCLEOTIDE SEQUENCE [LARGE SCALE GENOMIC DNA]</scope>
    <source>
        <strain evidence="5">cv. Maze</strain>
        <tissue evidence="4">Seeds</tissue>
    </source>
</reference>
<evidence type="ECO:0000259" key="3">
    <source>
        <dbReference type="PROSITE" id="PS50157"/>
    </source>
</evidence>
<feature type="domain" description="C2H2-type" evidence="3">
    <location>
        <begin position="60"/>
        <end position="87"/>
    </location>
</feature>